<feature type="transmembrane region" description="Helical" evidence="8">
    <location>
        <begin position="308"/>
        <end position="327"/>
    </location>
</feature>
<dbReference type="GO" id="GO:0004930">
    <property type="term" value="F:G protein-coupled receptor activity"/>
    <property type="evidence" value="ECO:0007669"/>
    <property type="project" value="UniProtKB-KW"/>
</dbReference>
<evidence type="ECO:0000313" key="11">
    <source>
        <dbReference type="Proteomes" id="UP000838412"/>
    </source>
</evidence>
<evidence type="ECO:0000256" key="2">
    <source>
        <dbReference type="ARBA" id="ARBA00022692"/>
    </source>
</evidence>
<feature type="transmembrane region" description="Helical" evidence="8">
    <location>
        <begin position="123"/>
        <end position="146"/>
    </location>
</feature>
<protein>
    <submittedName>
        <fullName evidence="10">RRH protein</fullName>
    </submittedName>
</protein>
<dbReference type="OrthoDB" id="2101615at2759"/>
<sequence length="477" mass="53855">MEHRLVEKCSTAAMASPVLTTHCSCGTTMGEFLDKAHIQPLTPQGYLATAVYLTFIGCIATLGNASVIAVYIRQKKFRSKPHNILILNLAASDLGISIFGYPFCTASGYAGYWLFGDAVCQLYGFMCYTLSMSSLNTLVVIAGFRYISLCHPQYAYRLTHRVTAYSLIGLWFYGLLWTVPPLVGWSSYTYEIFGTSCSIKWMVENTSEMLYVVGSCIFCYLLHLLLLAFFYYKIAKRMRKLNLRGQHTVPAARGRRDFVTSSRMKSESRATLMCFLMVILFVVAWTPYTVSSFWSILVQKIPLAAATYPTMFAKSSCVFNPIIYAIAHKKFRSFLFQTCCPWLYRRVGLGEDNAYMEQRRRDRLRKQKGQIFCVQYTNGNVYIGSHGSRGCWSEDGSNNGENSGSCRYHRARASFSTLRVDNLTRQPQTGNTLSNLHSKGRKYIVQAQVEPVPRTDNDTSSGEDSVHDLSCIDFAVI</sequence>
<organism evidence="10 11">
    <name type="scientific">Branchiostoma lanceolatum</name>
    <name type="common">Common lancelet</name>
    <name type="synonym">Amphioxus lanceolatum</name>
    <dbReference type="NCBI Taxonomy" id="7740"/>
    <lineage>
        <taxon>Eukaryota</taxon>
        <taxon>Metazoa</taxon>
        <taxon>Chordata</taxon>
        <taxon>Cephalochordata</taxon>
        <taxon>Leptocardii</taxon>
        <taxon>Amphioxiformes</taxon>
        <taxon>Branchiostomatidae</taxon>
        <taxon>Branchiostoma</taxon>
    </lineage>
</organism>
<keyword evidence="4" id="KW-0297">G-protein coupled receptor</keyword>
<dbReference type="FunFam" id="1.20.1070.10:FF:000219">
    <property type="entry name" value="Opsin 5-like 2"/>
    <property type="match status" value="1"/>
</dbReference>
<dbReference type="Proteomes" id="UP000838412">
    <property type="component" value="Chromosome 5"/>
</dbReference>
<feature type="transmembrane region" description="Helical" evidence="8">
    <location>
        <begin position="158"/>
        <end position="179"/>
    </location>
</feature>
<feature type="transmembrane region" description="Helical" evidence="8">
    <location>
        <begin position="209"/>
        <end position="232"/>
    </location>
</feature>
<evidence type="ECO:0000256" key="5">
    <source>
        <dbReference type="ARBA" id="ARBA00023136"/>
    </source>
</evidence>
<dbReference type="AlphaFoldDB" id="A0A8K0ER92"/>
<dbReference type="GO" id="GO:0016020">
    <property type="term" value="C:membrane"/>
    <property type="evidence" value="ECO:0007669"/>
    <property type="project" value="UniProtKB-SubCell"/>
</dbReference>
<evidence type="ECO:0000256" key="3">
    <source>
        <dbReference type="ARBA" id="ARBA00022989"/>
    </source>
</evidence>
<dbReference type="EMBL" id="OV696690">
    <property type="protein sequence ID" value="CAH1265711.1"/>
    <property type="molecule type" value="Genomic_DNA"/>
</dbReference>
<dbReference type="PANTHER" id="PTHR24240">
    <property type="entry name" value="OPSIN"/>
    <property type="match status" value="1"/>
</dbReference>
<keyword evidence="7" id="KW-0807">Transducer</keyword>
<dbReference type="PROSITE" id="PS50262">
    <property type="entry name" value="G_PROTEIN_RECEP_F1_2"/>
    <property type="match status" value="1"/>
</dbReference>
<accession>A0A8K0ER92</accession>
<reference evidence="10" key="1">
    <citation type="submission" date="2022-01" db="EMBL/GenBank/DDBJ databases">
        <authorList>
            <person name="Braso-Vives M."/>
        </authorList>
    </citation>
    <scope>NUCLEOTIDE SEQUENCE</scope>
</reference>
<keyword evidence="2 8" id="KW-0812">Transmembrane</keyword>
<evidence type="ECO:0000256" key="8">
    <source>
        <dbReference type="SAM" id="Phobius"/>
    </source>
</evidence>
<dbReference type="Pfam" id="PF00001">
    <property type="entry name" value="7tm_1"/>
    <property type="match status" value="1"/>
</dbReference>
<keyword evidence="3 8" id="KW-1133">Transmembrane helix</keyword>
<feature type="transmembrane region" description="Helical" evidence="8">
    <location>
        <begin position="50"/>
        <end position="72"/>
    </location>
</feature>
<dbReference type="InterPro" id="IPR050125">
    <property type="entry name" value="GPCR_opsins"/>
</dbReference>
<dbReference type="InterPro" id="IPR000276">
    <property type="entry name" value="GPCR_Rhodpsn"/>
</dbReference>
<evidence type="ECO:0000313" key="10">
    <source>
        <dbReference type="EMBL" id="CAH1265711.1"/>
    </source>
</evidence>
<name>A0A8K0ER92_BRALA</name>
<dbReference type="PRINTS" id="PR00237">
    <property type="entry name" value="GPCRRHODOPSN"/>
</dbReference>
<evidence type="ECO:0000259" key="9">
    <source>
        <dbReference type="PROSITE" id="PS50262"/>
    </source>
</evidence>
<evidence type="ECO:0000256" key="6">
    <source>
        <dbReference type="ARBA" id="ARBA00023170"/>
    </source>
</evidence>
<evidence type="ECO:0000256" key="7">
    <source>
        <dbReference type="ARBA" id="ARBA00023224"/>
    </source>
</evidence>
<proteinExistence type="predicted"/>
<feature type="transmembrane region" description="Helical" evidence="8">
    <location>
        <begin position="270"/>
        <end position="288"/>
    </location>
</feature>
<dbReference type="SUPFAM" id="SSF81321">
    <property type="entry name" value="Family A G protein-coupled receptor-like"/>
    <property type="match status" value="1"/>
</dbReference>
<evidence type="ECO:0000256" key="1">
    <source>
        <dbReference type="ARBA" id="ARBA00004141"/>
    </source>
</evidence>
<gene>
    <name evidence="10" type="primary">RRH</name>
    <name evidence="10" type="ORF">BLAG_LOCUS19606</name>
</gene>
<keyword evidence="11" id="KW-1185">Reference proteome</keyword>
<feature type="domain" description="G-protein coupled receptors family 1 profile" evidence="9">
    <location>
        <begin position="63"/>
        <end position="324"/>
    </location>
</feature>
<keyword evidence="6" id="KW-0675">Receptor</keyword>
<evidence type="ECO:0000256" key="4">
    <source>
        <dbReference type="ARBA" id="ARBA00023040"/>
    </source>
</evidence>
<dbReference type="Gene3D" id="1.20.1070.10">
    <property type="entry name" value="Rhodopsin 7-helix transmembrane proteins"/>
    <property type="match status" value="1"/>
</dbReference>
<comment type="subcellular location">
    <subcellularLocation>
        <location evidence="1">Membrane</location>
        <topology evidence="1">Multi-pass membrane protein</topology>
    </subcellularLocation>
</comment>
<feature type="transmembrane region" description="Helical" evidence="8">
    <location>
        <begin position="84"/>
        <end position="103"/>
    </location>
</feature>
<keyword evidence="5 8" id="KW-0472">Membrane</keyword>
<dbReference type="InterPro" id="IPR017452">
    <property type="entry name" value="GPCR_Rhodpsn_7TM"/>
</dbReference>